<dbReference type="InterPro" id="IPR001509">
    <property type="entry name" value="Epimerase_deHydtase"/>
</dbReference>
<sequence length="379" mass="42207">MGQPNTNQSVYDQLRTRLARERHVWLVTGVAGFIGSNLLENLLRLNQCVVGIDNFATGHRRNLTEVQALVTAEQWANFYFIEGDIRNLDDCRRAMVFLPTEISQIAPRTNGRAGIGLPVEYVLHQAALGSVPRSLADPITTNEVNISGFLNMLVAAREANVKSFTYAASSSTYGDHPALPKVEHTIGKPLSPYAVTKYVNELYADVFARNFGFNAIGLRYFNVFGPRQDPNGAYAAVIPKWTAALLNGDEIFINGDGETSRDFCFVLNAVQANLLAATSEGQESRNEVYNVAVGDRATLKELFFQLKENLGRLGIQSKSQLTYREFRAGDVRHSQADIEKAKRLLSYAPNYKLSNGLEVAVLWYVSEFERNRKTIATQE</sequence>
<dbReference type="Pfam" id="PF01370">
    <property type="entry name" value="Epimerase"/>
    <property type="match status" value="1"/>
</dbReference>
<dbReference type="AlphaFoldDB" id="A0A5Q0MFX3"/>
<dbReference type="RefSeq" id="WP_153285808.1">
    <property type="nucleotide sequence ID" value="NZ_CP045644.1"/>
</dbReference>
<dbReference type="Gene3D" id="3.40.50.720">
    <property type="entry name" value="NAD(P)-binding Rossmann-like Domain"/>
    <property type="match status" value="1"/>
</dbReference>
<dbReference type="Pfam" id="PF16363">
    <property type="entry name" value="GDP_Man_Dehyd"/>
    <property type="match status" value="1"/>
</dbReference>
<dbReference type="InterPro" id="IPR016040">
    <property type="entry name" value="NAD(P)-bd_dom"/>
</dbReference>
<accession>A0A5Q0MFX3</accession>
<reference evidence="3 4" key="1">
    <citation type="submission" date="2019-10" db="EMBL/GenBank/DDBJ databases">
        <title>Complete genome sequence of Variovorax paradoxus 5C-2.</title>
        <authorList>
            <person name="Gogoleva N.E."/>
            <person name="Balkin A.S."/>
        </authorList>
    </citation>
    <scope>NUCLEOTIDE SEQUENCE [LARGE SCALE GENOMIC DNA]</scope>
    <source>
        <strain evidence="3 4">5C-2</strain>
    </source>
</reference>
<evidence type="ECO:0000259" key="2">
    <source>
        <dbReference type="Pfam" id="PF16363"/>
    </source>
</evidence>
<dbReference type="InterPro" id="IPR050177">
    <property type="entry name" value="Lipid_A_modif_metabolic_enz"/>
</dbReference>
<proteinExistence type="predicted"/>
<dbReference type="PANTHER" id="PTHR43245:SF13">
    <property type="entry name" value="UDP-D-APIOSE_UDP-D-XYLOSE SYNTHASE 2"/>
    <property type="match status" value="1"/>
</dbReference>
<feature type="domain" description="NAD(P)-binding" evidence="2">
    <location>
        <begin position="26"/>
        <end position="95"/>
    </location>
</feature>
<evidence type="ECO:0000313" key="3">
    <source>
        <dbReference type="EMBL" id="QFZ87425.1"/>
    </source>
</evidence>
<feature type="domain" description="NAD-dependent epimerase/dehydratase" evidence="1">
    <location>
        <begin position="119"/>
        <end position="292"/>
    </location>
</feature>
<organism evidence="3 4">
    <name type="scientific">Variovorax paradoxus</name>
    <dbReference type="NCBI Taxonomy" id="34073"/>
    <lineage>
        <taxon>Bacteria</taxon>
        <taxon>Pseudomonadati</taxon>
        <taxon>Pseudomonadota</taxon>
        <taxon>Betaproteobacteria</taxon>
        <taxon>Burkholderiales</taxon>
        <taxon>Comamonadaceae</taxon>
        <taxon>Variovorax</taxon>
    </lineage>
</organism>
<evidence type="ECO:0000259" key="1">
    <source>
        <dbReference type="Pfam" id="PF01370"/>
    </source>
</evidence>
<protein>
    <submittedName>
        <fullName evidence="3">NAD-dependent epimerase/dehydratase family protein</fullName>
    </submittedName>
</protein>
<evidence type="ECO:0000313" key="4">
    <source>
        <dbReference type="Proteomes" id="UP000326780"/>
    </source>
</evidence>
<dbReference type="InterPro" id="IPR036291">
    <property type="entry name" value="NAD(P)-bd_dom_sf"/>
</dbReference>
<dbReference type="CDD" id="cd05256">
    <property type="entry name" value="UDP_AE_SDR_e"/>
    <property type="match status" value="1"/>
</dbReference>
<dbReference type="Proteomes" id="UP000326780">
    <property type="component" value="Chromosome"/>
</dbReference>
<dbReference type="EMBL" id="CP045644">
    <property type="protein sequence ID" value="QFZ87425.1"/>
    <property type="molecule type" value="Genomic_DNA"/>
</dbReference>
<dbReference type="PANTHER" id="PTHR43245">
    <property type="entry name" value="BIFUNCTIONAL POLYMYXIN RESISTANCE PROTEIN ARNA"/>
    <property type="match status" value="1"/>
</dbReference>
<dbReference type="Gene3D" id="3.90.25.10">
    <property type="entry name" value="UDP-galactose 4-epimerase, domain 1"/>
    <property type="match status" value="1"/>
</dbReference>
<dbReference type="SUPFAM" id="SSF51735">
    <property type="entry name" value="NAD(P)-binding Rossmann-fold domains"/>
    <property type="match status" value="1"/>
</dbReference>
<name>A0A5Q0MFX3_VARPD</name>
<gene>
    <name evidence="3" type="ORF">GFK26_00805</name>
</gene>